<proteinExistence type="predicted"/>
<reference evidence="1" key="1">
    <citation type="submission" date="2022-10" db="EMBL/GenBank/DDBJ databases">
        <title>Genome Sequence of Xylaria curta.</title>
        <authorList>
            <person name="Buettner E."/>
        </authorList>
    </citation>
    <scope>NUCLEOTIDE SEQUENCE</scope>
    <source>
        <strain evidence="1">Babe10</strain>
    </source>
</reference>
<gene>
    <name evidence="1" type="ORF">NUW58_g4975</name>
</gene>
<dbReference type="EMBL" id="JAPDGR010000931">
    <property type="protein sequence ID" value="KAJ2986541.1"/>
    <property type="molecule type" value="Genomic_DNA"/>
</dbReference>
<protein>
    <submittedName>
        <fullName evidence="1">Uncharacterized protein</fullName>
    </submittedName>
</protein>
<sequence length="1075" mass="121838">MSFLFKRKQKGGDPPIMPQSPEPITPNPDEGSTTVEPWDVPKHMFPQTQREEAKQQEVKKTPSSRIFGLMQVYPNQNDAESTNKTEIDVIALHGLDAESRVTWNAWEDENDPASRTVNWLKDSHMLPSVIPNARILTYDWNANYDKTASSDIFLGHADALLDRIHNRQQYPIIFVASCFSGLLLSKALLRAVDGFAPRANQNRDIFHSTVGVAFLGTPFQGSWNTGYTAAQLRLAVARESGFECSQELVEYIRGASGHRSLLDDLVQRFTEMIHDQAFKFDIVCFYETRHTNFSAILKKLPPEYVQEQIDPNGHGIVVERYSACLQGVANVGLDCRHNMLHKYGKPTGDGFLRLSTRLREFADNADEVLKRKERHQQERALTSSDIIANWLPSALDYSATDADRFSRLHPGTGQWFLRSKEFNTWKTTAQATLFCPGLQGTGKTFMSSLVINHLFEYVSKDRNSAVAYLYCNFECQEQQEAGDLFTALLKQLLSGRRRAPPPEDVNLLYNRHKSASSKPYIGEILKALWSIISSYSKVFIVVDALDECRKPERKRLLSELLGFQRTLNLNLLATSRNDLIIQAELGNCPSLPIRANEGDVRSYVEAHISGVSDLIAEESPQFINDIVQRIVAGSGGMFLLAHVFLKSLEDKLTVRDVRSAVEGFQASRESTGQTELLETLWSAYARSIRRISLQRKGFRDLARKVLNWLTFAERPLTMGELVHALAIDVGKRKLGKENFFRTQDIVTACAGLVTIEKESDIVRLIHHTTKEFLSTQISCLNEGNNQAQTASSDTRMVSDPNKITETKSNIQRQLTQACITYLSYDTFRAGHCQVEADFLERLREYPLYRYAASNWGRHARRLLIAEEREVFGLILNFLEHRGLLSASTQAIGYEGQISFRVHELYERYYSPIAVAAHFGILDVLTSLLKRNHDPGLALLREDETPMVLAASEGHTAIVKILFESQVLRTDAEILLTRPLKFAVKNGHEAVVRYLLEKRGYRKWPKDDDIENIAETLVKHDLPLQNLLIRYCKIQNLGKDWPEKLIDRVRRISMGVTPEQVANLPLVPSELPSARK</sequence>
<name>A0ACC1P3V6_9PEZI</name>
<dbReference type="Proteomes" id="UP001143856">
    <property type="component" value="Unassembled WGS sequence"/>
</dbReference>
<evidence type="ECO:0000313" key="2">
    <source>
        <dbReference type="Proteomes" id="UP001143856"/>
    </source>
</evidence>
<keyword evidence="2" id="KW-1185">Reference proteome</keyword>
<comment type="caution">
    <text evidence="1">The sequence shown here is derived from an EMBL/GenBank/DDBJ whole genome shotgun (WGS) entry which is preliminary data.</text>
</comment>
<accession>A0ACC1P3V6</accession>
<evidence type="ECO:0000313" key="1">
    <source>
        <dbReference type="EMBL" id="KAJ2986541.1"/>
    </source>
</evidence>
<organism evidence="1 2">
    <name type="scientific">Xylaria curta</name>
    <dbReference type="NCBI Taxonomy" id="42375"/>
    <lineage>
        <taxon>Eukaryota</taxon>
        <taxon>Fungi</taxon>
        <taxon>Dikarya</taxon>
        <taxon>Ascomycota</taxon>
        <taxon>Pezizomycotina</taxon>
        <taxon>Sordariomycetes</taxon>
        <taxon>Xylariomycetidae</taxon>
        <taxon>Xylariales</taxon>
        <taxon>Xylariaceae</taxon>
        <taxon>Xylaria</taxon>
    </lineage>
</organism>